<organism evidence="4 5">
    <name type="scientific">Sesamum angolense</name>
    <dbReference type="NCBI Taxonomy" id="2727404"/>
    <lineage>
        <taxon>Eukaryota</taxon>
        <taxon>Viridiplantae</taxon>
        <taxon>Streptophyta</taxon>
        <taxon>Embryophyta</taxon>
        <taxon>Tracheophyta</taxon>
        <taxon>Spermatophyta</taxon>
        <taxon>Magnoliopsida</taxon>
        <taxon>eudicotyledons</taxon>
        <taxon>Gunneridae</taxon>
        <taxon>Pentapetalae</taxon>
        <taxon>asterids</taxon>
        <taxon>lamiids</taxon>
        <taxon>Lamiales</taxon>
        <taxon>Pedaliaceae</taxon>
        <taxon>Sesamum</taxon>
    </lineage>
</organism>
<dbReference type="Gene3D" id="1.25.40.20">
    <property type="entry name" value="Ankyrin repeat-containing domain"/>
    <property type="match status" value="4"/>
</dbReference>
<accession>A0AAE2C455</accession>
<dbReference type="SMART" id="SM00248">
    <property type="entry name" value="ANK"/>
    <property type="match status" value="8"/>
</dbReference>
<keyword evidence="1" id="KW-0677">Repeat</keyword>
<evidence type="ECO:0000256" key="1">
    <source>
        <dbReference type="ARBA" id="ARBA00022737"/>
    </source>
</evidence>
<dbReference type="InterPro" id="IPR036770">
    <property type="entry name" value="Ankyrin_rpt-contain_sf"/>
</dbReference>
<feature type="repeat" description="ANK" evidence="3">
    <location>
        <begin position="158"/>
        <end position="190"/>
    </location>
</feature>
<feature type="repeat" description="ANK" evidence="3">
    <location>
        <begin position="289"/>
        <end position="314"/>
    </location>
</feature>
<dbReference type="AlphaFoldDB" id="A0AAE2C455"/>
<dbReference type="EMBL" id="JACGWL010000002">
    <property type="protein sequence ID" value="KAK4408020.1"/>
    <property type="molecule type" value="Genomic_DNA"/>
</dbReference>
<dbReference type="PANTHER" id="PTHR24161">
    <property type="entry name" value="ANK_REP_REGION DOMAIN-CONTAINING PROTEIN-RELATED"/>
    <property type="match status" value="1"/>
</dbReference>
<feature type="repeat" description="ANK" evidence="3">
    <location>
        <begin position="377"/>
        <end position="409"/>
    </location>
</feature>
<dbReference type="PROSITE" id="PS50297">
    <property type="entry name" value="ANK_REP_REGION"/>
    <property type="match status" value="3"/>
</dbReference>
<name>A0AAE2C455_9LAMI</name>
<dbReference type="Pfam" id="PF12796">
    <property type="entry name" value="Ank_2"/>
    <property type="match status" value="3"/>
</dbReference>
<keyword evidence="2 3" id="KW-0040">ANK repeat</keyword>
<dbReference type="Proteomes" id="UP001289374">
    <property type="component" value="Unassembled WGS sequence"/>
</dbReference>
<dbReference type="PRINTS" id="PR01415">
    <property type="entry name" value="ANKYRIN"/>
</dbReference>
<dbReference type="PROSITE" id="PS50088">
    <property type="entry name" value="ANK_REPEAT"/>
    <property type="match status" value="4"/>
</dbReference>
<comment type="caution">
    <text evidence="4">The sequence shown here is derived from an EMBL/GenBank/DDBJ whole genome shotgun (WGS) entry which is preliminary data.</text>
</comment>
<evidence type="ECO:0000313" key="5">
    <source>
        <dbReference type="Proteomes" id="UP001289374"/>
    </source>
</evidence>
<evidence type="ECO:0000313" key="4">
    <source>
        <dbReference type="EMBL" id="KAK4408020.1"/>
    </source>
</evidence>
<reference evidence="4" key="2">
    <citation type="journal article" date="2024" name="Plant">
        <title>Genomic evolution and insights into agronomic trait innovations of Sesamum species.</title>
        <authorList>
            <person name="Miao H."/>
            <person name="Wang L."/>
            <person name="Qu L."/>
            <person name="Liu H."/>
            <person name="Sun Y."/>
            <person name="Le M."/>
            <person name="Wang Q."/>
            <person name="Wei S."/>
            <person name="Zheng Y."/>
            <person name="Lin W."/>
            <person name="Duan Y."/>
            <person name="Cao H."/>
            <person name="Xiong S."/>
            <person name="Wang X."/>
            <person name="Wei L."/>
            <person name="Li C."/>
            <person name="Ma Q."/>
            <person name="Ju M."/>
            <person name="Zhao R."/>
            <person name="Li G."/>
            <person name="Mu C."/>
            <person name="Tian Q."/>
            <person name="Mei H."/>
            <person name="Zhang T."/>
            <person name="Gao T."/>
            <person name="Zhang H."/>
        </authorList>
    </citation>
    <scope>NUCLEOTIDE SEQUENCE</scope>
    <source>
        <strain evidence="4">K16</strain>
    </source>
</reference>
<reference evidence="4" key="1">
    <citation type="submission" date="2020-06" db="EMBL/GenBank/DDBJ databases">
        <authorList>
            <person name="Li T."/>
            <person name="Hu X."/>
            <person name="Zhang T."/>
            <person name="Song X."/>
            <person name="Zhang H."/>
            <person name="Dai N."/>
            <person name="Sheng W."/>
            <person name="Hou X."/>
            <person name="Wei L."/>
        </authorList>
    </citation>
    <scope>NUCLEOTIDE SEQUENCE</scope>
    <source>
        <strain evidence="4">K16</strain>
        <tissue evidence="4">Leaf</tissue>
    </source>
</reference>
<keyword evidence="5" id="KW-1185">Reference proteome</keyword>
<feature type="repeat" description="ANK" evidence="3">
    <location>
        <begin position="256"/>
        <end position="288"/>
    </location>
</feature>
<evidence type="ECO:0008006" key="6">
    <source>
        <dbReference type="Google" id="ProtNLM"/>
    </source>
</evidence>
<dbReference type="PANTHER" id="PTHR24161:SF124">
    <property type="entry name" value="TRANSIENT RECEPTOR POTENTIAL CHANNEL PYREXIA"/>
    <property type="match status" value="1"/>
</dbReference>
<sequence>MDRLIKTDVHAVDVFFVRGQKCGRAFKLTNLMHTMSVAVCLTTSDPVLFSVLKPFSIIPPLTTSSFTLVLNEPCDRPPLSSHPCTILVRSSMLPTGKAHQDDLHRLFSKPGPHIFKDATIPISFVGPHVAEFLLSPSSMSLEINFLFSKAISWCDESQLTSLLRLAMENGKSHFVSALIEAGADVNDRGPEEESFISLAVKSGNADAVQILIESGCVINNEIDRFLHLAAAMNRVDIMEILCLGYPDISLNSVNSQGQTAVHLAAIQGQVEALQFLVSIGSEVDVTDRDGWTPLHYAAHEGHIETSEFLLHHSVYAKYAVTKEGKTAYALAVEKGYSDLYDMLHVSDSLHRAARIDDVHTMKSCLAQGANVNRTDQNGWTPLHRAAFKGHMESVKLLLNYGARIDLVDGTGYTPLLRAVEAGACRLQCILWLMGLKLALRA</sequence>
<gene>
    <name evidence="4" type="ORF">Sango_0383000</name>
</gene>
<protein>
    <recommendedName>
        <fullName evidence="6">Ankyrin repeat family protein</fullName>
    </recommendedName>
</protein>
<evidence type="ECO:0000256" key="3">
    <source>
        <dbReference type="PROSITE-ProRule" id="PRU00023"/>
    </source>
</evidence>
<dbReference type="SUPFAM" id="SSF48403">
    <property type="entry name" value="Ankyrin repeat"/>
    <property type="match status" value="1"/>
</dbReference>
<evidence type="ECO:0000256" key="2">
    <source>
        <dbReference type="ARBA" id="ARBA00023043"/>
    </source>
</evidence>
<proteinExistence type="predicted"/>
<dbReference type="InterPro" id="IPR002110">
    <property type="entry name" value="Ankyrin_rpt"/>
</dbReference>